<organism evidence="5 6">
    <name type="scientific">Candidatus Desulfolinea nitratireducens</name>
    <dbReference type="NCBI Taxonomy" id="2841698"/>
    <lineage>
        <taxon>Bacteria</taxon>
        <taxon>Bacillati</taxon>
        <taxon>Chloroflexota</taxon>
        <taxon>Anaerolineae</taxon>
        <taxon>Anaerolineales</taxon>
        <taxon>Anaerolineales incertae sedis</taxon>
        <taxon>Candidatus Desulfolinea</taxon>
    </lineage>
</organism>
<dbReference type="SMART" id="SM00344">
    <property type="entry name" value="HTH_ASNC"/>
    <property type="match status" value="1"/>
</dbReference>
<dbReference type="EMBL" id="JACNJN010000070">
    <property type="protein sequence ID" value="MBC8334505.1"/>
    <property type="molecule type" value="Genomic_DNA"/>
</dbReference>
<dbReference type="PANTHER" id="PTHR30154:SF34">
    <property type="entry name" value="TRANSCRIPTIONAL REGULATOR AZLB"/>
    <property type="match status" value="1"/>
</dbReference>
<dbReference type="Gene3D" id="1.10.10.10">
    <property type="entry name" value="Winged helix-like DNA-binding domain superfamily/Winged helix DNA-binding domain"/>
    <property type="match status" value="1"/>
</dbReference>
<dbReference type="InterPro" id="IPR011008">
    <property type="entry name" value="Dimeric_a/b-barrel"/>
</dbReference>
<dbReference type="PROSITE" id="PS50956">
    <property type="entry name" value="HTH_ASNC_2"/>
    <property type="match status" value="1"/>
</dbReference>
<dbReference type="InterPro" id="IPR019887">
    <property type="entry name" value="Tscrpt_reg_AsnC/Lrp_C"/>
</dbReference>
<dbReference type="Proteomes" id="UP000614469">
    <property type="component" value="Unassembled WGS sequence"/>
</dbReference>
<dbReference type="InterPro" id="IPR019888">
    <property type="entry name" value="Tscrpt_reg_AsnC-like"/>
</dbReference>
<reference evidence="5 6" key="1">
    <citation type="submission" date="2020-08" db="EMBL/GenBank/DDBJ databases">
        <title>Bridging the membrane lipid divide: bacteria of the FCB group superphylum have the potential to synthesize archaeal ether lipids.</title>
        <authorList>
            <person name="Villanueva L."/>
            <person name="Von Meijenfeldt F.A.B."/>
            <person name="Westbye A.B."/>
            <person name="Yadav S."/>
            <person name="Hopmans E.C."/>
            <person name="Dutilh B.E."/>
            <person name="Sinninghe Damste J.S."/>
        </authorList>
    </citation>
    <scope>NUCLEOTIDE SEQUENCE [LARGE SCALE GENOMIC DNA]</scope>
    <source>
        <strain evidence="5">NIOZ-UU36</strain>
    </source>
</reference>
<proteinExistence type="predicted"/>
<keyword evidence="3" id="KW-0804">Transcription</keyword>
<dbReference type="InterPro" id="IPR000485">
    <property type="entry name" value="AsnC-type_HTH_dom"/>
</dbReference>
<dbReference type="Pfam" id="PF01037">
    <property type="entry name" value="AsnC_trans_reg"/>
    <property type="match status" value="1"/>
</dbReference>
<gene>
    <name evidence="5" type="ORF">H8E29_04510</name>
</gene>
<keyword evidence="2" id="KW-0238">DNA-binding</keyword>
<dbReference type="InterPro" id="IPR036390">
    <property type="entry name" value="WH_DNA-bd_sf"/>
</dbReference>
<dbReference type="Pfam" id="PF13404">
    <property type="entry name" value="HTH_AsnC-type"/>
    <property type="match status" value="1"/>
</dbReference>
<evidence type="ECO:0000313" key="5">
    <source>
        <dbReference type="EMBL" id="MBC8334505.1"/>
    </source>
</evidence>
<evidence type="ECO:0000256" key="2">
    <source>
        <dbReference type="ARBA" id="ARBA00023125"/>
    </source>
</evidence>
<comment type="caution">
    <text evidence="5">The sequence shown here is derived from an EMBL/GenBank/DDBJ whole genome shotgun (WGS) entry which is preliminary data.</text>
</comment>
<protein>
    <submittedName>
        <fullName evidence="5">Lrp/AsnC family transcriptional regulator</fullName>
    </submittedName>
</protein>
<dbReference type="GO" id="GO:0005829">
    <property type="term" value="C:cytosol"/>
    <property type="evidence" value="ECO:0007669"/>
    <property type="project" value="TreeGrafter"/>
</dbReference>
<keyword evidence="1" id="KW-0805">Transcription regulation</keyword>
<accession>A0A8J6NI68</accession>
<evidence type="ECO:0000313" key="6">
    <source>
        <dbReference type="Proteomes" id="UP000614469"/>
    </source>
</evidence>
<evidence type="ECO:0000256" key="3">
    <source>
        <dbReference type="ARBA" id="ARBA00023163"/>
    </source>
</evidence>
<name>A0A8J6NI68_9CHLR</name>
<sequence length="161" mass="18035">MQNVNLDGQAKIDDVDRKIIKMLSDDGRTPFAQIAKQLGVSTGMIRQRYHRLVDEGVLQIVAITNPLLMGFATMAQIGVKADVKRLEEIANEIALFEEVIYLVLLTGSYDLHVEVVCRDKTHLLNFLTKKLHAVEGVKEAETFMYLSIAKENYGWVGNLGS</sequence>
<evidence type="ECO:0000256" key="1">
    <source>
        <dbReference type="ARBA" id="ARBA00023015"/>
    </source>
</evidence>
<dbReference type="GO" id="GO:0043200">
    <property type="term" value="P:response to amino acid"/>
    <property type="evidence" value="ECO:0007669"/>
    <property type="project" value="TreeGrafter"/>
</dbReference>
<dbReference type="Gene3D" id="3.30.70.920">
    <property type="match status" value="1"/>
</dbReference>
<dbReference type="PANTHER" id="PTHR30154">
    <property type="entry name" value="LEUCINE-RESPONSIVE REGULATORY PROTEIN"/>
    <property type="match status" value="1"/>
</dbReference>
<dbReference type="SUPFAM" id="SSF46785">
    <property type="entry name" value="Winged helix' DNA-binding domain"/>
    <property type="match status" value="1"/>
</dbReference>
<dbReference type="SUPFAM" id="SSF54909">
    <property type="entry name" value="Dimeric alpha+beta barrel"/>
    <property type="match status" value="1"/>
</dbReference>
<dbReference type="InterPro" id="IPR036388">
    <property type="entry name" value="WH-like_DNA-bd_sf"/>
</dbReference>
<dbReference type="GO" id="GO:0043565">
    <property type="term" value="F:sequence-specific DNA binding"/>
    <property type="evidence" value="ECO:0007669"/>
    <property type="project" value="InterPro"/>
</dbReference>
<evidence type="ECO:0000259" key="4">
    <source>
        <dbReference type="PROSITE" id="PS50956"/>
    </source>
</evidence>
<dbReference type="PRINTS" id="PR00033">
    <property type="entry name" value="HTHASNC"/>
</dbReference>
<feature type="domain" description="HTH asnC-type" evidence="4">
    <location>
        <begin position="12"/>
        <end position="72"/>
    </location>
</feature>
<dbReference type="AlphaFoldDB" id="A0A8J6NI68"/>